<gene>
    <name evidence="3" type="ORF">CGS59_08520</name>
</gene>
<feature type="active site" description="Proton donor/acceptor" evidence="2">
    <location>
        <position position="130"/>
    </location>
</feature>
<proteinExistence type="predicted"/>
<dbReference type="InterPro" id="IPR005754">
    <property type="entry name" value="Sortase"/>
</dbReference>
<evidence type="ECO:0000256" key="1">
    <source>
        <dbReference type="ARBA" id="ARBA00022801"/>
    </source>
</evidence>
<sequence>MKRKIGRLCMVLGAVLILCAAGLLGYNRWDAARAEKASQEVLGELEQTMQKTITEHRQENETAAPQPMLDPAQEMTTVEVEGRDYIGVLSIPAAGLELPVMAQWSYAGLKVAPGRYSGTTYADDLVICGHNYAKHFSPIKWLAIGSPVYFTDADGLRWSYEVESVETLHPTQIEEMTTAAETDSWDLTLFTCTSGGNARYAVRCVRTGYPARVTDAAE</sequence>
<evidence type="ECO:0000313" key="4">
    <source>
        <dbReference type="Proteomes" id="UP000220480"/>
    </source>
</evidence>
<name>A0A2A7AWY8_9FIRM</name>
<comment type="caution">
    <text evidence="3">The sequence shown here is derived from an EMBL/GenBank/DDBJ whole genome shotgun (WGS) entry which is preliminary data.</text>
</comment>
<feature type="active site" description="Acyl-thioester intermediate" evidence="2">
    <location>
        <position position="192"/>
    </location>
</feature>
<dbReference type="InterPro" id="IPR023365">
    <property type="entry name" value="Sortase_dom-sf"/>
</dbReference>
<dbReference type="Proteomes" id="UP000220480">
    <property type="component" value="Unassembled WGS sequence"/>
</dbReference>
<organism evidence="3 4">
    <name type="scientific">Faecalibacterium prausnitzii</name>
    <dbReference type="NCBI Taxonomy" id="853"/>
    <lineage>
        <taxon>Bacteria</taxon>
        <taxon>Bacillati</taxon>
        <taxon>Bacillota</taxon>
        <taxon>Clostridia</taxon>
        <taxon>Eubacteriales</taxon>
        <taxon>Oscillospiraceae</taxon>
        <taxon>Faecalibacterium</taxon>
    </lineage>
</organism>
<evidence type="ECO:0000313" key="3">
    <source>
        <dbReference type="EMBL" id="PDX83654.1"/>
    </source>
</evidence>
<dbReference type="CDD" id="cd00004">
    <property type="entry name" value="Sortase"/>
    <property type="match status" value="1"/>
</dbReference>
<dbReference type="Pfam" id="PF04203">
    <property type="entry name" value="Sortase"/>
    <property type="match status" value="1"/>
</dbReference>
<dbReference type="AlphaFoldDB" id="A0A2A7AWY8"/>
<dbReference type="EMBL" id="NMTZ01000020">
    <property type="protein sequence ID" value="PDX83654.1"/>
    <property type="molecule type" value="Genomic_DNA"/>
</dbReference>
<dbReference type="Gene3D" id="2.40.260.10">
    <property type="entry name" value="Sortase"/>
    <property type="match status" value="1"/>
</dbReference>
<accession>A0A2A7AWY8</accession>
<dbReference type="SUPFAM" id="SSF63817">
    <property type="entry name" value="Sortase"/>
    <property type="match status" value="1"/>
</dbReference>
<reference evidence="3 4" key="1">
    <citation type="journal article" date="2017" name="Front. Microbiol.">
        <title>New Insights into the Diversity of the Genus Faecalibacterium.</title>
        <authorList>
            <person name="Benevides L."/>
            <person name="Burman S."/>
            <person name="Martin R."/>
            <person name="Robert V."/>
            <person name="Thomas M."/>
            <person name="Miquel S."/>
            <person name="Chain F."/>
            <person name="Sokol H."/>
            <person name="Bermudez-Humaran L.G."/>
            <person name="Morrison M."/>
            <person name="Langella P."/>
            <person name="Azevedo V.A."/>
            <person name="Chatel J.M."/>
            <person name="Soares S."/>
        </authorList>
    </citation>
    <scope>NUCLEOTIDE SEQUENCE [LARGE SCALE GENOMIC DNA]</scope>
    <source>
        <strain evidence="3 4">CNCM I 4644</strain>
    </source>
</reference>
<dbReference type="GO" id="GO:0016787">
    <property type="term" value="F:hydrolase activity"/>
    <property type="evidence" value="ECO:0007669"/>
    <property type="project" value="UniProtKB-KW"/>
</dbReference>
<evidence type="ECO:0000256" key="2">
    <source>
        <dbReference type="PIRSR" id="PIRSR605754-1"/>
    </source>
</evidence>
<dbReference type="RefSeq" id="WP_097779622.1">
    <property type="nucleotide sequence ID" value="NZ_NMTZ01000020.1"/>
</dbReference>
<dbReference type="NCBIfam" id="TIGR01076">
    <property type="entry name" value="sortase_fam"/>
    <property type="match status" value="1"/>
</dbReference>
<protein>
    <submittedName>
        <fullName evidence="3">Sortase</fullName>
    </submittedName>
</protein>
<keyword evidence="1" id="KW-0378">Hydrolase</keyword>